<dbReference type="InterPro" id="IPR012336">
    <property type="entry name" value="Thioredoxin-like_fold"/>
</dbReference>
<reference evidence="3 4" key="1">
    <citation type="submission" date="2016-10" db="EMBL/GenBank/DDBJ databases">
        <authorList>
            <person name="de Groot N.N."/>
        </authorList>
    </citation>
    <scope>NUCLEOTIDE SEQUENCE [LARGE SCALE GENOMIC DNA]</scope>
    <source>
        <strain evidence="3 4">DSM 22789</strain>
    </source>
</reference>
<protein>
    <submittedName>
        <fullName evidence="3">Thioredoxin-related protein</fullName>
    </submittedName>
</protein>
<evidence type="ECO:0000259" key="2">
    <source>
        <dbReference type="Pfam" id="PF13098"/>
    </source>
</evidence>
<dbReference type="Pfam" id="PF13098">
    <property type="entry name" value="Thioredoxin_2"/>
    <property type="match status" value="1"/>
</dbReference>
<evidence type="ECO:0000256" key="1">
    <source>
        <dbReference type="SAM" id="SignalP"/>
    </source>
</evidence>
<keyword evidence="4" id="KW-1185">Reference proteome</keyword>
<name>A0A1I6UE60_9SPHI</name>
<keyword evidence="1" id="KW-0732">Signal</keyword>
<accession>A0A1I6UE60</accession>
<dbReference type="STRING" id="683125.SAMN05660206_108152"/>
<dbReference type="InterPro" id="IPR036249">
    <property type="entry name" value="Thioredoxin-like_sf"/>
</dbReference>
<proteinExistence type="predicted"/>
<dbReference type="SUPFAM" id="SSF52833">
    <property type="entry name" value="Thioredoxin-like"/>
    <property type="match status" value="1"/>
</dbReference>
<dbReference type="EMBL" id="FOZZ01000008">
    <property type="protein sequence ID" value="SFS99587.1"/>
    <property type="molecule type" value="Genomic_DNA"/>
</dbReference>
<dbReference type="Gene3D" id="3.40.30.10">
    <property type="entry name" value="Glutaredoxin"/>
    <property type="match status" value="1"/>
</dbReference>
<dbReference type="RefSeq" id="WP_170852656.1">
    <property type="nucleotide sequence ID" value="NZ_FOZZ01000008.1"/>
</dbReference>
<evidence type="ECO:0000313" key="3">
    <source>
        <dbReference type="EMBL" id="SFS99587.1"/>
    </source>
</evidence>
<feature type="signal peptide" evidence="1">
    <location>
        <begin position="1"/>
        <end position="22"/>
    </location>
</feature>
<evidence type="ECO:0000313" key="4">
    <source>
        <dbReference type="Proteomes" id="UP000198785"/>
    </source>
</evidence>
<dbReference type="Proteomes" id="UP000198785">
    <property type="component" value="Unassembled WGS sequence"/>
</dbReference>
<gene>
    <name evidence="3" type="ORF">SAMN05660206_108152</name>
</gene>
<dbReference type="AlphaFoldDB" id="A0A1I6UE60"/>
<feature type="domain" description="Thioredoxin-like fold" evidence="2">
    <location>
        <begin position="45"/>
        <end position="156"/>
    </location>
</feature>
<organism evidence="3 4">
    <name type="scientific">Sphingobacterium wenxiniae</name>
    <dbReference type="NCBI Taxonomy" id="683125"/>
    <lineage>
        <taxon>Bacteria</taxon>
        <taxon>Pseudomonadati</taxon>
        <taxon>Bacteroidota</taxon>
        <taxon>Sphingobacteriia</taxon>
        <taxon>Sphingobacteriales</taxon>
        <taxon>Sphingobacteriaceae</taxon>
        <taxon>Sphingobacterium</taxon>
    </lineage>
</organism>
<feature type="chain" id="PRO_5011659564" evidence="1">
    <location>
        <begin position="23"/>
        <end position="159"/>
    </location>
</feature>
<sequence length="159" mass="18491">MSRLLSITFILLSSLMGTPCQAQGRDSINWISFEQLSDSLQVHPKKVILFFHTDWCSYCRKMQNEVFTDAEVISALNNTYYAVRFDAESVDTVTFEGQKFTNTISKKRTGRYHALAQLLAQREGKLVFPTAILLDEKFTVRQRYFQYLDKKKLLKAIKF</sequence>